<dbReference type="AlphaFoldDB" id="A0A1L0D806"/>
<evidence type="ECO:0000313" key="8">
    <source>
        <dbReference type="Proteomes" id="UP000182259"/>
    </source>
</evidence>
<evidence type="ECO:0000313" key="7">
    <source>
        <dbReference type="EMBL" id="SGZ52112.1"/>
    </source>
</evidence>
<dbReference type="InterPro" id="IPR019325">
    <property type="entry name" value="NEDD4/Bsd2"/>
</dbReference>
<evidence type="ECO:0000256" key="2">
    <source>
        <dbReference type="ARBA" id="ARBA00022692"/>
    </source>
</evidence>
<evidence type="ECO:0000256" key="3">
    <source>
        <dbReference type="ARBA" id="ARBA00022989"/>
    </source>
</evidence>
<name>A0A1L0D806_9ASCO</name>
<keyword evidence="4 6" id="KW-0472">Membrane</keyword>
<keyword evidence="2 6" id="KW-0812">Transmembrane</keyword>
<evidence type="ECO:0000256" key="1">
    <source>
        <dbReference type="ARBA" id="ARBA00004141"/>
    </source>
</evidence>
<reference evidence="7 8" key="1">
    <citation type="submission" date="2016-10" db="EMBL/GenBank/DDBJ databases">
        <authorList>
            <person name="de Groot N.N."/>
        </authorList>
    </citation>
    <scope>NUCLEOTIDE SEQUENCE [LARGE SCALE GENOMIC DNA]</scope>
    <source>
        <strain evidence="7 8">PYCC 4715</strain>
    </source>
</reference>
<evidence type="ECO:0000256" key="6">
    <source>
        <dbReference type="SAM" id="Phobius"/>
    </source>
</evidence>
<comment type="subcellular location">
    <subcellularLocation>
        <location evidence="1">Membrane</location>
        <topology evidence="1">Multi-pass membrane protein</topology>
    </subcellularLocation>
</comment>
<dbReference type="GO" id="GO:0030001">
    <property type="term" value="P:metal ion transport"/>
    <property type="evidence" value="ECO:0007669"/>
    <property type="project" value="InterPro"/>
</dbReference>
<dbReference type="GO" id="GO:0048471">
    <property type="term" value="C:perinuclear region of cytoplasm"/>
    <property type="evidence" value="ECO:0007669"/>
    <property type="project" value="TreeGrafter"/>
</dbReference>
<feature type="transmembrane region" description="Helical" evidence="6">
    <location>
        <begin position="329"/>
        <end position="347"/>
    </location>
</feature>
<dbReference type="GO" id="GO:0016020">
    <property type="term" value="C:membrane"/>
    <property type="evidence" value="ECO:0007669"/>
    <property type="project" value="UniProtKB-SubCell"/>
</dbReference>
<proteinExistence type="predicted"/>
<feature type="transmembrane region" description="Helical" evidence="6">
    <location>
        <begin position="256"/>
        <end position="274"/>
    </location>
</feature>
<dbReference type="Proteomes" id="UP000182259">
    <property type="component" value="Chromosome II"/>
</dbReference>
<dbReference type="GO" id="GO:0005794">
    <property type="term" value="C:Golgi apparatus"/>
    <property type="evidence" value="ECO:0007669"/>
    <property type="project" value="TreeGrafter"/>
</dbReference>
<dbReference type="GO" id="GO:0006511">
    <property type="term" value="P:ubiquitin-dependent protein catabolic process"/>
    <property type="evidence" value="ECO:0007669"/>
    <property type="project" value="TreeGrafter"/>
</dbReference>
<dbReference type="PANTHER" id="PTHR13396:SF5">
    <property type="entry name" value="NEDD4 FAMILY INTERACTING PROTEIN"/>
    <property type="match status" value="1"/>
</dbReference>
<dbReference type="Pfam" id="PF10176">
    <property type="entry name" value="NEDD4_Bsd2"/>
    <property type="match status" value="1"/>
</dbReference>
<protein>
    <submittedName>
        <fullName evidence="7">CIC11C00000002377</fullName>
    </submittedName>
</protein>
<dbReference type="GO" id="GO:0007034">
    <property type="term" value="P:vacuolar transport"/>
    <property type="evidence" value="ECO:0007669"/>
    <property type="project" value="InterPro"/>
</dbReference>
<dbReference type="EMBL" id="LT635765">
    <property type="protein sequence ID" value="SGZ52112.1"/>
    <property type="molecule type" value="Genomic_DNA"/>
</dbReference>
<sequence>MVSSHNSGRYSKLESKLDTASESEMDAGCETTEFLPKDSETLWEGAEVASVESNTPSVAYEDAEESSPYIEGSSSNLAFTGESNSTSENRHGSDPVTAPSADLESQLLSGLGLSARQRALNVIQYIFPVRQTYERLSNGIATGRMQANTPGRFVGQGTDGVFRNLMAKPDTEDNRITQEQHPPTYEEAAADATPEYWETTMISPMYEDEVFVQGLPVGNVANFVWNVLVTVAFQLIGFILCYLLHTSHAAKQGTRGGLGITLVMYGYSIIPANFGHSDRIPIKFVPDEPNLIDISALTSIKGEHLDTYLLGLHLNDDTSTLLAATKKPYFAYGLIALGIFIIIKSIVDFYKVKQVEKLILAPQRAQEVHTVTDNVNEHEGP</sequence>
<evidence type="ECO:0000256" key="5">
    <source>
        <dbReference type="SAM" id="MobiDB-lite"/>
    </source>
</evidence>
<accession>A0A1L0D806</accession>
<evidence type="ECO:0000256" key="4">
    <source>
        <dbReference type="ARBA" id="ARBA00023136"/>
    </source>
</evidence>
<feature type="compositionally biased region" description="Polar residues" evidence="5">
    <location>
        <begin position="72"/>
        <end position="87"/>
    </location>
</feature>
<feature type="region of interest" description="Disordered" evidence="5">
    <location>
        <begin position="1"/>
        <end position="101"/>
    </location>
</feature>
<dbReference type="PANTHER" id="PTHR13396">
    <property type="entry name" value="NEDD4 FAMILY INTERACTING PROTEIN 1/2"/>
    <property type="match status" value="1"/>
</dbReference>
<feature type="transmembrane region" description="Helical" evidence="6">
    <location>
        <begin position="223"/>
        <end position="244"/>
    </location>
</feature>
<dbReference type="CDD" id="cd22212">
    <property type="entry name" value="NDFIP-like"/>
    <property type="match status" value="1"/>
</dbReference>
<keyword evidence="3 6" id="KW-1133">Transmembrane helix</keyword>
<gene>
    <name evidence="7" type="ORF">SAMEA4029009_CIC11G00000002377</name>
</gene>
<organism evidence="7 8">
    <name type="scientific">Sungouiella intermedia</name>
    <dbReference type="NCBI Taxonomy" id="45354"/>
    <lineage>
        <taxon>Eukaryota</taxon>
        <taxon>Fungi</taxon>
        <taxon>Dikarya</taxon>
        <taxon>Ascomycota</taxon>
        <taxon>Saccharomycotina</taxon>
        <taxon>Pichiomycetes</taxon>
        <taxon>Metschnikowiaceae</taxon>
        <taxon>Sungouiella</taxon>
    </lineage>
</organism>
<dbReference type="GO" id="GO:0031398">
    <property type="term" value="P:positive regulation of protein ubiquitination"/>
    <property type="evidence" value="ECO:0007669"/>
    <property type="project" value="TreeGrafter"/>
</dbReference>
<dbReference type="GO" id="GO:0005783">
    <property type="term" value="C:endoplasmic reticulum"/>
    <property type="evidence" value="ECO:0007669"/>
    <property type="project" value="TreeGrafter"/>
</dbReference>